<sequence length="96" mass="11381">MRKRKSAFWMKQLDERILETLSREGWSTPKMLARESRISCSKGHVRERIEKLRHTGFVGQLHGDMFVLTRDGKLYLDGEIDANNRPWPPGDRMLRR</sequence>
<accession>A0A7D5PCI9</accession>
<dbReference type="Proteomes" id="UP000509346">
    <property type="component" value="Chromosome"/>
</dbReference>
<keyword evidence="2" id="KW-1185">Reference proteome</keyword>
<gene>
    <name evidence="1" type="ORF">HZS54_17660</name>
</gene>
<dbReference type="SUPFAM" id="SSF46785">
    <property type="entry name" value="Winged helix' DNA-binding domain"/>
    <property type="match status" value="1"/>
</dbReference>
<dbReference type="InterPro" id="IPR036388">
    <property type="entry name" value="WH-like_DNA-bd_sf"/>
</dbReference>
<dbReference type="OrthoDB" id="285635at2157"/>
<evidence type="ECO:0000313" key="2">
    <source>
        <dbReference type="Proteomes" id="UP000509346"/>
    </source>
</evidence>
<evidence type="ECO:0000313" key="1">
    <source>
        <dbReference type="EMBL" id="QLH83345.1"/>
    </source>
</evidence>
<name>A0A7D5PCI9_9EURY</name>
<protein>
    <recommendedName>
        <fullName evidence="3">Winged helix-turn-helix domain-containing protein</fullName>
    </recommendedName>
</protein>
<dbReference type="AlphaFoldDB" id="A0A7D5PCI9"/>
<dbReference type="KEGG" id="hpel:HZS54_17660"/>
<dbReference type="EMBL" id="CP058909">
    <property type="protein sequence ID" value="QLH83345.1"/>
    <property type="molecule type" value="Genomic_DNA"/>
</dbReference>
<dbReference type="Gene3D" id="1.10.10.10">
    <property type="entry name" value="Winged helix-like DNA-binding domain superfamily/Winged helix DNA-binding domain"/>
    <property type="match status" value="1"/>
</dbReference>
<evidence type="ECO:0008006" key="3">
    <source>
        <dbReference type="Google" id="ProtNLM"/>
    </source>
</evidence>
<reference evidence="1 2" key="1">
    <citation type="submission" date="2020-07" db="EMBL/GenBank/DDBJ databases">
        <title>Halosimplex litoreum sp. nov. and Halosimplex rubrum sp. nov., isolated from different salt environments.</title>
        <authorList>
            <person name="Cui H."/>
        </authorList>
    </citation>
    <scope>NUCLEOTIDE SEQUENCE [LARGE SCALE GENOMIC DNA]</scope>
    <source>
        <strain evidence="1 2">R2</strain>
    </source>
</reference>
<organism evidence="1 2">
    <name type="scientific">Halosimplex pelagicum</name>
    <dbReference type="NCBI Taxonomy" id="869886"/>
    <lineage>
        <taxon>Archaea</taxon>
        <taxon>Methanobacteriati</taxon>
        <taxon>Methanobacteriota</taxon>
        <taxon>Stenosarchaea group</taxon>
        <taxon>Halobacteria</taxon>
        <taxon>Halobacteriales</taxon>
        <taxon>Haloarculaceae</taxon>
        <taxon>Halosimplex</taxon>
    </lineage>
</organism>
<proteinExistence type="predicted"/>
<dbReference type="InterPro" id="IPR036390">
    <property type="entry name" value="WH_DNA-bd_sf"/>
</dbReference>